<dbReference type="AlphaFoldDB" id="U3AFE6"/>
<dbReference type="EMBL" id="BATM01000005">
    <property type="protein sequence ID" value="GAD78651.1"/>
    <property type="molecule type" value="Genomic_DNA"/>
</dbReference>
<organism evidence="1 2">
    <name type="scientific">Vibrio ezurae NBRC 102218</name>
    <dbReference type="NCBI Taxonomy" id="1219080"/>
    <lineage>
        <taxon>Bacteria</taxon>
        <taxon>Pseudomonadati</taxon>
        <taxon>Pseudomonadota</taxon>
        <taxon>Gammaproteobacteria</taxon>
        <taxon>Vibrionales</taxon>
        <taxon>Vibrionaceae</taxon>
        <taxon>Vibrio</taxon>
    </lineage>
</organism>
<keyword evidence="2" id="KW-1185">Reference proteome</keyword>
<name>U3AFE6_9VIBR</name>
<dbReference type="Proteomes" id="UP000016562">
    <property type="component" value="Unassembled WGS sequence"/>
</dbReference>
<proteinExistence type="predicted"/>
<comment type="caution">
    <text evidence="1">The sequence shown here is derived from an EMBL/GenBank/DDBJ whole genome shotgun (WGS) entry which is preliminary data.</text>
</comment>
<evidence type="ECO:0000313" key="2">
    <source>
        <dbReference type="Proteomes" id="UP000016562"/>
    </source>
</evidence>
<evidence type="ECO:0000313" key="1">
    <source>
        <dbReference type="EMBL" id="GAD78651.1"/>
    </source>
</evidence>
<dbReference type="RefSeq" id="WP_021712374.1">
    <property type="nucleotide sequence ID" value="NZ_BATM01000005.1"/>
</dbReference>
<reference evidence="1 2" key="1">
    <citation type="submission" date="2013-09" db="EMBL/GenBank/DDBJ databases">
        <title>Whole genome shotgun sequence of Vibrio ezurae NBRC 102218.</title>
        <authorList>
            <person name="Yoshida I."/>
            <person name="Hosoyama A."/>
            <person name="Numata M."/>
            <person name="Hashimoto M."/>
            <person name="Hosoyama Y."/>
            <person name="Tsuchikane K."/>
            <person name="Noguchi M."/>
            <person name="Hirakata S."/>
            <person name="Ichikawa N."/>
            <person name="Ohji S."/>
            <person name="Yamazoe A."/>
            <person name="Fujita N."/>
        </authorList>
    </citation>
    <scope>NUCLEOTIDE SEQUENCE [LARGE SCALE GENOMIC DNA]</scope>
    <source>
        <strain evidence="1 2">NBRC 102218</strain>
    </source>
</reference>
<sequence length="95" mass="11183">MGSEWEEIFGVGNSGADMVHGDFRHQEQKRLDAYRAKKRYSSSTDQEYIDNDTNSNEGHTYDKWRELGYQVRRGEKAAYKYYGKSIFTRDQVEEA</sequence>
<accession>U3AFE6</accession>
<gene>
    <name evidence="1" type="ORF">VEZ01S_05_00390</name>
</gene>
<protein>
    <submittedName>
        <fullName evidence="1">Uncharacterized protein</fullName>
    </submittedName>
</protein>